<reference evidence="6 7" key="1">
    <citation type="journal article" date="2021" name="Sci. Rep.">
        <title>The genome of the diatom Chaetoceros tenuissimus carries an ancient integrated fragment of an extant virus.</title>
        <authorList>
            <person name="Hongo Y."/>
            <person name="Kimura K."/>
            <person name="Takaki Y."/>
            <person name="Yoshida Y."/>
            <person name="Baba S."/>
            <person name="Kobayashi G."/>
            <person name="Nagasaki K."/>
            <person name="Hano T."/>
            <person name="Tomaru Y."/>
        </authorList>
    </citation>
    <scope>NUCLEOTIDE SEQUENCE [LARGE SCALE GENOMIC DNA]</scope>
    <source>
        <strain evidence="6 7">NIES-3715</strain>
    </source>
</reference>
<keyword evidence="3" id="KW-0175">Coiled coil</keyword>
<dbReference type="PANTHER" id="PTHR45672:SF3">
    <property type="entry name" value="THIOREDOXIN DOMAIN-CONTAINING PROTEIN 5"/>
    <property type="match status" value="1"/>
</dbReference>
<gene>
    <name evidence="6" type="ORF">CTEN210_07994</name>
</gene>
<evidence type="ECO:0000256" key="4">
    <source>
        <dbReference type="SAM" id="SignalP"/>
    </source>
</evidence>
<dbReference type="Proteomes" id="UP001054902">
    <property type="component" value="Unassembled WGS sequence"/>
</dbReference>
<feature type="coiled-coil region" evidence="3">
    <location>
        <begin position="156"/>
        <end position="198"/>
    </location>
</feature>
<dbReference type="PANTHER" id="PTHR45672">
    <property type="entry name" value="PROTEIN DISULFIDE-ISOMERASE C17H9.14C-RELATED"/>
    <property type="match status" value="1"/>
</dbReference>
<comment type="caution">
    <text evidence="6">The sequence shown here is derived from an EMBL/GenBank/DDBJ whole genome shotgun (WGS) entry which is preliminary data.</text>
</comment>
<accession>A0AAD3CSS5</accession>
<sequence>MGLHSKLIVILATLAISSASTVVNLTKDNWDSETKGKAVWVKFCTEACSHCQKMYIAWERLGDYMHENESVLIGKVNCDKETELCEAHNVLGTPTLLWGSNVYDLRDYAGEKTFLAMKEWSDEVLIPSCSPDNLQPCTDKEKQNIKEWMALSVEAIQEMIDGVAQKEKEIKLQNKEGMDILQKKYDETNQEHTTHKAKILAEIKFLKRIRSTLAEKNV</sequence>
<keyword evidence="2 4" id="KW-0732">Signal</keyword>
<evidence type="ECO:0000256" key="2">
    <source>
        <dbReference type="ARBA" id="ARBA00022729"/>
    </source>
</evidence>
<organism evidence="6 7">
    <name type="scientific">Chaetoceros tenuissimus</name>
    <dbReference type="NCBI Taxonomy" id="426638"/>
    <lineage>
        <taxon>Eukaryota</taxon>
        <taxon>Sar</taxon>
        <taxon>Stramenopiles</taxon>
        <taxon>Ochrophyta</taxon>
        <taxon>Bacillariophyta</taxon>
        <taxon>Coscinodiscophyceae</taxon>
        <taxon>Chaetocerotophycidae</taxon>
        <taxon>Chaetocerotales</taxon>
        <taxon>Chaetocerotaceae</taxon>
        <taxon>Chaetoceros</taxon>
    </lineage>
</organism>
<dbReference type="Gene3D" id="3.40.30.10">
    <property type="entry name" value="Glutaredoxin"/>
    <property type="match status" value="1"/>
</dbReference>
<evidence type="ECO:0000313" key="7">
    <source>
        <dbReference type="Proteomes" id="UP001054902"/>
    </source>
</evidence>
<dbReference type="PROSITE" id="PS51352">
    <property type="entry name" value="THIOREDOXIN_2"/>
    <property type="match status" value="1"/>
</dbReference>
<evidence type="ECO:0000259" key="5">
    <source>
        <dbReference type="PROSITE" id="PS51352"/>
    </source>
</evidence>
<feature type="domain" description="Thioredoxin" evidence="5">
    <location>
        <begin position="14"/>
        <end position="126"/>
    </location>
</feature>
<dbReference type="InterPro" id="IPR036249">
    <property type="entry name" value="Thioredoxin-like_sf"/>
</dbReference>
<comment type="similarity">
    <text evidence="1">Belongs to the protein disulfide isomerase family.</text>
</comment>
<keyword evidence="7" id="KW-1185">Reference proteome</keyword>
<dbReference type="EMBL" id="BLLK01000045">
    <property type="protein sequence ID" value="GFH51518.1"/>
    <property type="molecule type" value="Genomic_DNA"/>
</dbReference>
<dbReference type="GO" id="GO:0006457">
    <property type="term" value="P:protein folding"/>
    <property type="evidence" value="ECO:0007669"/>
    <property type="project" value="TreeGrafter"/>
</dbReference>
<feature type="chain" id="PRO_5042106721" description="Thioredoxin domain-containing protein" evidence="4">
    <location>
        <begin position="20"/>
        <end position="218"/>
    </location>
</feature>
<name>A0AAD3CSS5_9STRA</name>
<dbReference type="GO" id="GO:0003756">
    <property type="term" value="F:protein disulfide isomerase activity"/>
    <property type="evidence" value="ECO:0007669"/>
    <property type="project" value="TreeGrafter"/>
</dbReference>
<dbReference type="Pfam" id="PF00085">
    <property type="entry name" value="Thioredoxin"/>
    <property type="match status" value="1"/>
</dbReference>
<dbReference type="InterPro" id="IPR013766">
    <property type="entry name" value="Thioredoxin_domain"/>
</dbReference>
<proteinExistence type="inferred from homology"/>
<dbReference type="AlphaFoldDB" id="A0AAD3CSS5"/>
<protein>
    <recommendedName>
        <fullName evidence="5">Thioredoxin domain-containing protein</fullName>
    </recommendedName>
</protein>
<evidence type="ECO:0000256" key="3">
    <source>
        <dbReference type="SAM" id="Coils"/>
    </source>
</evidence>
<evidence type="ECO:0000256" key="1">
    <source>
        <dbReference type="ARBA" id="ARBA00006347"/>
    </source>
</evidence>
<evidence type="ECO:0000313" key="6">
    <source>
        <dbReference type="EMBL" id="GFH51518.1"/>
    </source>
</evidence>
<dbReference type="InterPro" id="IPR051063">
    <property type="entry name" value="PDI"/>
</dbReference>
<dbReference type="GO" id="GO:0005783">
    <property type="term" value="C:endoplasmic reticulum"/>
    <property type="evidence" value="ECO:0007669"/>
    <property type="project" value="TreeGrafter"/>
</dbReference>
<dbReference type="SUPFAM" id="SSF52833">
    <property type="entry name" value="Thioredoxin-like"/>
    <property type="match status" value="1"/>
</dbReference>
<feature type="signal peptide" evidence="4">
    <location>
        <begin position="1"/>
        <end position="19"/>
    </location>
</feature>